<dbReference type="InterPro" id="IPR012334">
    <property type="entry name" value="Pectin_lyas_fold"/>
</dbReference>
<dbReference type="PROSITE" id="PS50011">
    <property type="entry name" value="PROTEIN_KINASE_DOM"/>
    <property type="match status" value="1"/>
</dbReference>
<dbReference type="PROSITE" id="PS00107">
    <property type="entry name" value="PROTEIN_KINASE_ATP"/>
    <property type="match status" value="1"/>
</dbReference>
<keyword evidence="12" id="KW-1185">Reference proteome</keyword>
<keyword evidence="1" id="KW-0808">Transferase</keyword>
<comment type="catalytic activity">
    <reaction evidence="5">
        <text>L-threonyl-[protein] + ATP = O-phospho-L-threonyl-[protein] + ADP + H(+)</text>
        <dbReference type="Rhea" id="RHEA:46608"/>
        <dbReference type="Rhea" id="RHEA-COMP:11060"/>
        <dbReference type="Rhea" id="RHEA-COMP:11605"/>
        <dbReference type="ChEBI" id="CHEBI:15378"/>
        <dbReference type="ChEBI" id="CHEBI:30013"/>
        <dbReference type="ChEBI" id="CHEBI:30616"/>
        <dbReference type="ChEBI" id="CHEBI:61977"/>
        <dbReference type="ChEBI" id="CHEBI:456216"/>
        <dbReference type="EC" id="2.7.11.1"/>
    </reaction>
</comment>
<keyword evidence="3" id="KW-0418">Kinase</keyword>
<dbReference type="FunFam" id="3.30.200.20:FF:000180">
    <property type="entry name" value="serine/threonine-protein kinase STY46-like"/>
    <property type="match status" value="1"/>
</dbReference>
<evidence type="ECO:0000256" key="8">
    <source>
        <dbReference type="SAM" id="Phobius"/>
    </source>
</evidence>
<comment type="caution">
    <text evidence="11">The sequence shown here is derived from an EMBL/GenBank/DDBJ whole genome shotgun (WGS) entry which is preliminary data.</text>
</comment>
<dbReference type="InterPro" id="IPR051681">
    <property type="entry name" value="Ser/Thr_Kinases-Pseudokinases"/>
</dbReference>
<gene>
    <name evidence="11" type="ORF">PROFUN_03905</name>
</gene>
<dbReference type="SMART" id="SM00710">
    <property type="entry name" value="PbH1"/>
    <property type="match status" value="9"/>
</dbReference>
<evidence type="ECO:0000256" key="4">
    <source>
        <dbReference type="ARBA" id="ARBA00022840"/>
    </source>
</evidence>
<dbReference type="Proteomes" id="UP000241769">
    <property type="component" value="Unassembled WGS sequence"/>
</dbReference>
<feature type="domain" description="Protein kinase" evidence="10">
    <location>
        <begin position="979"/>
        <end position="1220"/>
    </location>
</feature>
<dbReference type="EMBL" id="MDYQ01000419">
    <property type="protein sequence ID" value="PRP75069.1"/>
    <property type="molecule type" value="Genomic_DNA"/>
</dbReference>
<evidence type="ECO:0000313" key="12">
    <source>
        <dbReference type="Proteomes" id="UP000241769"/>
    </source>
</evidence>
<feature type="signal peptide" evidence="9">
    <location>
        <begin position="1"/>
        <end position="23"/>
    </location>
</feature>
<evidence type="ECO:0000259" key="10">
    <source>
        <dbReference type="PROSITE" id="PS50011"/>
    </source>
</evidence>
<name>A0A2P6MTN0_9EUKA</name>
<evidence type="ECO:0000256" key="2">
    <source>
        <dbReference type="ARBA" id="ARBA00022741"/>
    </source>
</evidence>
<dbReference type="InterPro" id="IPR011009">
    <property type="entry name" value="Kinase-like_dom_sf"/>
</dbReference>
<protein>
    <recommendedName>
        <fullName evidence="10">Protein kinase domain-containing protein</fullName>
    </recommendedName>
</protein>
<keyword evidence="8" id="KW-1133">Transmembrane helix</keyword>
<organism evidence="11 12">
    <name type="scientific">Planoprotostelium fungivorum</name>
    <dbReference type="NCBI Taxonomy" id="1890364"/>
    <lineage>
        <taxon>Eukaryota</taxon>
        <taxon>Amoebozoa</taxon>
        <taxon>Evosea</taxon>
        <taxon>Variosea</taxon>
        <taxon>Cavosteliida</taxon>
        <taxon>Cavosteliaceae</taxon>
        <taxon>Planoprotostelium</taxon>
    </lineage>
</organism>
<feature type="transmembrane region" description="Helical" evidence="8">
    <location>
        <begin position="918"/>
        <end position="941"/>
    </location>
</feature>
<evidence type="ECO:0000256" key="9">
    <source>
        <dbReference type="SAM" id="SignalP"/>
    </source>
</evidence>
<dbReference type="InterPro" id="IPR000719">
    <property type="entry name" value="Prot_kinase_dom"/>
</dbReference>
<dbReference type="SUPFAM" id="SSF51126">
    <property type="entry name" value="Pectin lyase-like"/>
    <property type="match status" value="2"/>
</dbReference>
<sequence length="1336" mass="144449">MITRENTRLRLWLFMIQIHLALSATVKIYLTADNCTMVEKAISAYSVQPFDDLTLSYARDVYANYEDDFTYLANLSSITFTSEGNVTLAMWTIEISNITTVRFENINLQSCDIKGNLFRNFEFDGIVGRGKGERVKDLKLTLSVGDGSIIITAGHQLNFTNSRFISVNIKTESTDVITLRNVSISGSQFTGNSAIDITGSDITLQDSRIGNITNVLYALTIKKGNYQSIGNRYSNVSLGMIFSDVTHIAFIQDCLRSSPVQLFNSTMIIRSSIVDGQVGSCITGNGVVQSYNNTYFRCKSSISLGDGRINSTSDSYINNRSDMSGGGLANNTAGFGGCIYAMNANVTVSSSVFIRSTALNIAGVLYLDSDADKTNIYQMNLSNCTMNISLSMSEGGGFFFGSNVNATISDTSSYLSRSPLGGLISLSQGVTYGICLLRCSIVNSSATGQFGGIIYSTTTDFVMIRDCLFINSSSAVDGGALYLSGTALLVHLEGIYSQSSSAGSNGGFLDMNGQITAITVKDSVFVNSTAMSVGGTAYVFSLNDSCLFTIDNVTTQSSRSELTGGGWSISGVMSSFIVNHSVFMDNSCEEYSGGAIAFSATTPEMIISQSTFYRSYAYYQGAGLSIQRSSSVRSMIISDSSFSSGTATFGSAIGIMGSLDDLLIKNVSILFNRSLQQGGIYIGGTGQKGTMTMINSTITSNFAQSSGAGIALAIDINSVIIQNSIFQNNTASENGAAIDAWSTSMDEMYIDKCRFVGNSAALNGGAIRIGSTAHLNITASSFVDNNAYSGAGIYLGSLTTQKRDAYYATILNSQFVKNNAFFRGGGMAVSGVTVFSSSFRSNTAAQGGADVYILSGFNEYVGDRISLYLESGASLSSPNAINQFATCPPGLTSMNDSDSKYTCQMREVVDGGGRDKNVIIAVLVASIVVCVAVAFGLVILWRYIKLRRKKNDKERIPMIDIDKINIGAAKSSIIPWEDLKISNQVGSGSFGVVHTAEWRDVTVAVKQIGSERVTPDQLRVFVNEVAIIQRLRAHPNVVMFIGITFPPQPLSLITEFCEGGSLYDYLRQYEVDDEQKKSFIEGVARGMLHLHLEKILLNRHLEPKVSDFGLSRERDSVDSASFTNTKIGPLKWMAPEAITKQQYSSKSDVFSFGVVVWEILTCQDPYPDSTPLEVAMAVATKGLRLPIPSDTDPSHQKLLSQCWQTLPEDRPNFAEICAFLGIMKEDIQAVEGITVDPVEALNQLENAEDKNEVDDADDDVRSHISLAEIFPIKKRSDPYSQLDFGVHCARTVNDGKGVPYEEVPTTTGSSCNSSEKPYVFLDRSTDTAVDNLDDSV</sequence>
<dbReference type="InParanoid" id="A0A2P6MTN0"/>
<keyword evidence="9" id="KW-0732">Signal</keyword>
<evidence type="ECO:0000313" key="11">
    <source>
        <dbReference type="EMBL" id="PRP75069.1"/>
    </source>
</evidence>
<keyword evidence="8" id="KW-0812">Transmembrane</keyword>
<dbReference type="CDD" id="cd13999">
    <property type="entry name" value="STKc_MAP3K-like"/>
    <property type="match status" value="1"/>
</dbReference>
<evidence type="ECO:0000256" key="6">
    <source>
        <dbReference type="ARBA" id="ARBA00048679"/>
    </source>
</evidence>
<dbReference type="InterPro" id="IPR017441">
    <property type="entry name" value="Protein_kinase_ATP_BS"/>
</dbReference>
<evidence type="ECO:0000256" key="5">
    <source>
        <dbReference type="ARBA" id="ARBA00047899"/>
    </source>
</evidence>
<dbReference type="InterPro" id="IPR001245">
    <property type="entry name" value="Ser-Thr/Tyr_kinase_cat_dom"/>
</dbReference>
<proteinExistence type="predicted"/>
<dbReference type="InterPro" id="IPR006626">
    <property type="entry name" value="PbH1"/>
</dbReference>
<feature type="binding site" evidence="7">
    <location>
        <position position="1006"/>
    </location>
    <ligand>
        <name>ATP</name>
        <dbReference type="ChEBI" id="CHEBI:30616"/>
    </ligand>
</feature>
<dbReference type="PRINTS" id="PR00109">
    <property type="entry name" value="TYRKINASE"/>
</dbReference>
<evidence type="ECO:0000256" key="7">
    <source>
        <dbReference type="PROSITE-ProRule" id="PRU10141"/>
    </source>
</evidence>
<dbReference type="GO" id="GO:0004674">
    <property type="term" value="F:protein serine/threonine kinase activity"/>
    <property type="evidence" value="ECO:0007669"/>
    <property type="project" value="UniProtKB-EC"/>
</dbReference>
<dbReference type="Gene3D" id="2.160.20.10">
    <property type="entry name" value="Single-stranded right-handed beta-helix, Pectin lyase-like"/>
    <property type="match status" value="1"/>
</dbReference>
<keyword evidence="2 7" id="KW-0547">Nucleotide-binding</keyword>
<keyword evidence="8" id="KW-0472">Membrane</keyword>
<dbReference type="SUPFAM" id="SSF56112">
    <property type="entry name" value="Protein kinase-like (PK-like)"/>
    <property type="match status" value="1"/>
</dbReference>
<feature type="chain" id="PRO_5015190764" description="Protein kinase domain-containing protein" evidence="9">
    <location>
        <begin position="24"/>
        <end position="1336"/>
    </location>
</feature>
<dbReference type="SMART" id="SM00220">
    <property type="entry name" value="S_TKc"/>
    <property type="match status" value="1"/>
</dbReference>
<dbReference type="Gene3D" id="3.30.200.20">
    <property type="entry name" value="Phosphorylase Kinase, domain 1"/>
    <property type="match status" value="1"/>
</dbReference>
<comment type="catalytic activity">
    <reaction evidence="6">
        <text>L-seryl-[protein] + ATP = O-phospho-L-seryl-[protein] + ADP + H(+)</text>
        <dbReference type="Rhea" id="RHEA:17989"/>
        <dbReference type="Rhea" id="RHEA-COMP:9863"/>
        <dbReference type="Rhea" id="RHEA-COMP:11604"/>
        <dbReference type="ChEBI" id="CHEBI:15378"/>
        <dbReference type="ChEBI" id="CHEBI:29999"/>
        <dbReference type="ChEBI" id="CHEBI:30616"/>
        <dbReference type="ChEBI" id="CHEBI:83421"/>
        <dbReference type="ChEBI" id="CHEBI:456216"/>
        <dbReference type="EC" id="2.7.11.1"/>
    </reaction>
</comment>
<dbReference type="GO" id="GO:0005524">
    <property type="term" value="F:ATP binding"/>
    <property type="evidence" value="ECO:0007669"/>
    <property type="project" value="UniProtKB-UniRule"/>
</dbReference>
<evidence type="ECO:0000256" key="3">
    <source>
        <dbReference type="ARBA" id="ARBA00022777"/>
    </source>
</evidence>
<evidence type="ECO:0000256" key="1">
    <source>
        <dbReference type="ARBA" id="ARBA00022679"/>
    </source>
</evidence>
<keyword evidence="4 7" id="KW-0067">ATP-binding</keyword>
<dbReference type="PANTHER" id="PTHR44329">
    <property type="entry name" value="SERINE/THREONINE-PROTEIN KINASE TNNI3K-RELATED"/>
    <property type="match status" value="1"/>
</dbReference>
<accession>A0A2P6MTN0</accession>
<dbReference type="PANTHER" id="PTHR44329:SF288">
    <property type="entry name" value="MITOGEN-ACTIVATED PROTEIN KINASE KINASE KINASE 20"/>
    <property type="match status" value="1"/>
</dbReference>
<dbReference type="InterPro" id="IPR011050">
    <property type="entry name" value="Pectin_lyase_fold/virulence"/>
</dbReference>
<reference evidence="11 12" key="1">
    <citation type="journal article" date="2018" name="Genome Biol. Evol.">
        <title>Multiple Roots of Fruiting Body Formation in Amoebozoa.</title>
        <authorList>
            <person name="Hillmann F."/>
            <person name="Forbes G."/>
            <person name="Novohradska S."/>
            <person name="Ferling I."/>
            <person name="Riege K."/>
            <person name="Groth M."/>
            <person name="Westermann M."/>
            <person name="Marz M."/>
            <person name="Spaller T."/>
            <person name="Winckler T."/>
            <person name="Schaap P."/>
            <person name="Glockner G."/>
        </authorList>
    </citation>
    <scope>NUCLEOTIDE SEQUENCE [LARGE SCALE GENOMIC DNA]</scope>
    <source>
        <strain evidence="11 12">Jena</strain>
    </source>
</reference>
<dbReference type="Pfam" id="PF07714">
    <property type="entry name" value="PK_Tyr_Ser-Thr"/>
    <property type="match status" value="1"/>
</dbReference>
<dbReference type="Gene3D" id="1.10.510.10">
    <property type="entry name" value="Transferase(Phosphotransferase) domain 1"/>
    <property type="match status" value="1"/>
</dbReference>
<dbReference type="STRING" id="1890364.A0A2P6MTN0"/>